<organism evidence="2 3">
    <name type="scientific">Naegleria lovaniensis</name>
    <name type="common">Amoeba</name>
    <dbReference type="NCBI Taxonomy" id="51637"/>
    <lineage>
        <taxon>Eukaryota</taxon>
        <taxon>Discoba</taxon>
        <taxon>Heterolobosea</taxon>
        <taxon>Tetramitia</taxon>
        <taxon>Eutetramitia</taxon>
        <taxon>Vahlkampfiidae</taxon>
        <taxon>Naegleria</taxon>
    </lineage>
</organism>
<dbReference type="RefSeq" id="XP_044555286.1">
    <property type="nucleotide sequence ID" value="XM_044696837.1"/>
</dbReference>
<feature type="region of interest" description="Disordered" evidence="1">
    <location>
        <begin position="1"/>
        <end position="112"/>
    </location>
</feature>
<feature type="compositionally biased region" description="Polar residues" evidence="1">
    <location>
        <begin position="54"/>
        <end position="64"/>
    </location>
</feature>
<dbReference type="Proteomes" id="UP000816034">
    <property type="component" value="Unassembled WGS sequence"/>
</dbReference>
<protein>
    <recommendedName>
        <fullName evidence="4">Intraflagellar transport protein 43</fullName>
    </recommendedName>
</protein>
<sequence length="244" mass="27440">MSLNVASDENTVNPNEGAQKVKERNIGSVLNRRRRYLQEQKQNQEESLENQENTTFHNTTSVSGATKKGWQDEEEAPVSTATNKEQKGGRRLLGIFGGKNNNNNNEKPQQTDNSYIFQNVPRPLDGDEEVNAIESIPSLDQRIPALDQTIAEAPEEYASQKVQTLQELDQTTKATLHHFLNMKYDDRGLDLSLLTGALSYPLDELEQDEDWGNPQFVRDLLNSIKVSRNAKSNQKAEKNLAGSI</sequence>
<proteinExistence type="predicted"/>
<reference evidence="2 3" key="1">
    <citation type="journal article" date="2018" name="BMC Genomics">
        <title>The genome of Naegleria lovaniensis, the basis for a comparative approach to unravel pathogenicity factors of the human pathogenic amoeba N. fowleri.</title>
        <authorList>
            <person name="Liechti N."/>
            <person name="Schurch N."/>
            <person name="Bruggmann R."/>
            <person name="Wittwer M."/>
        </authorList>
    </citation>
    <scope>NUCLEOTIDE SEQUENCE [LARGE SCALE GENOMIC DNA]</scope>
    <source>
        <strain evidence="2 3">ATCC 30569</strain>
    </source>
</reference>
<dbReference type="Pfam" id="PF15305">
    <property type="entry name" value="IFT43"/>
    <property type="match status" value="1"/>
</dbReference>
<accession>A0AA88H5Z7</accession>
<evidence type="ECO:0000256" key="1">
    <source>
        <dbReference type="SAM" id="MobiDB-lite"/>
    </source>
</evidence>
<gene>
    <name evidence="2" type="ORF">C9374_006923</name>
</gene>
<name>A0AA88H5Z7_NAELO</name>
<evidence type="ECO:0000313" key="2">
    <source>
        <dbReference type="EMBL" id="KAG2393392.1"/>
    </source>
</evidence>
<dbReference type="GeneID" id="68099377"/>
<feature type="compositionally biased region" description="Polar residues" evidence="1">
    <location>
        <begin position="1"/>
        <end position="16"/>
    </location>
</feature>
<dbReference type="AlphaFoldDB" id="A0AA88H5Z7"/>
<dbReference type="GO" id="GO:0030991">
    <property type="term" value="C:intraciliary transport particle A"/>
    <property type="evidence" value="ECO:0007669"/>
    <property type="project" value="InterPro"/>
</dbReference>
<evidence type="ECO:0008006" key="4">
    <source>
        <dbReference type="Google" id="ProtNLM"/>
    </source>
</evidence>
<keyword evidence="3" id="KW-1185">Reference proteome</keyword>
<dbReference type="EMBL" id="PYSW02000002">
    <property type="protein sequence ID" value="KAG2393392.1"/>
    <property type="molecule type" value="Genomic_DNA"/>
</dbReference>
<dbReference type="InterPro" id="IPR029302">
    <property type="entry name" value="IFT43"/>
</dbReference>
<comment type="caution">
    <text evidence="2">The sequence shown here is derived from an EMBL/GenBank/DDBJ whole genome shotgun (WGS) entry which is preliminary data.</text>
</comment>
<evidence type="ECO:0000313" key="3">
    <source>
        <dbReference type="Proteomes" id="UP000816034"/>
    </source>
</evidence>